<dbReference type="EMBL" id="BDGU01000300">
    <property type="protein sequence ID" value="GAW06146.1"/>
    <property type="molecule type" value="Genomic_DNA"/>
</dbReference>
<dbReference type="AlphaFoldDB" id="A0A1Q3EG36"/>
<comment type="caution">
    <text evidence="1">The sequence shown here is derived from an EMBL/GenBank/DDBJ whole genome shotgun (WGS) entry which is preliminary data.</text>
</comment>
<dbReference type="Proteomes" id="UP000188533">
    <property type="component" value="Unassembled WGS sequence"/>
</dbReference>
<protein>
    <submittedName>
        <fullName evidence="1">Retrovirus-related pol polyprotein</fullName>
    </submittedName>
</protein>
<evidence type="ECO:0000313" key="1">
    <source>
        <dbReference type="EMBL" id="GAW06146.1"/>
    </source>
</evidence>
<evidence type="ECO:0000313" key="2">
    <source>
        <dbReference type="Proteomes" id="UP000188533"/>
    </source>
</evidence>
<name>A0A1Q3EG36_LENED</name>
<reference evidence="1 2" key="2">
    <citation type="submission" date="2017-02" db="EMBL/GenBank/DDBJ databases">
        <title>A genome survey and senescence transcriptome analysis in Lentinula edodes.</title>
        <authorList>
            <person name="Sakamoto Y."/>
            <person name="Nakade K."/>
            <person name="Sato S."/>
            <person name="Yoshida Y."/>
            <person name="Miyazaki K."/>
            <person name="Natsume S."/>
            <person name="Konno N."/>
        </authorList>
    </citation>
    <scope>NUCLEOTIDE SEQUENCE [LARGE SCALE GENOMIC DNA]</scope>
    <source>
        <strain evidence="1 2">NBRC 111202</strain>
    </source>
</reference>
<keyword evidence="2" id="KW-1185">Reference proteome</keyword>
<gene>
    <name evidence="1" type="ORF">LENED_008045</name>
</gene>
<dbReference type="STRING" id="5353.A0A1Q3EG36"/>
<proteinExistence type="predicted"/>
<accession>A0A1Q3EG36</accession>
<sequence>MSNGNLPNPPTFRDDERLTGRKNWIAFQSKVELAVGSRGLLAYLAGDISCPPNPAHSSSYVTGQLYVQATATPITSPTPSHDEWQTRDRWVASVIVNNTDDPVGLGITVRDPAAKIWSDLAKQLGSRTEQLMMDAEDSLRAEKMLEDGSFDDHLKTLRKLLKEARDLGATISDSQFRSILLNSFPETWDAVTLAVPGATSADAVEHLESHWIKRVRRARERESEATKVKALMTAAAVQASAARLQLPDNRPICTNPICGKRGHTIEKCWKKGGGAEGTDQQIGGVQPQTTASHVKIITDPEPEDIYANRIDIPHMKPDKQLPW</sequence>
<dbReference type="Pfam" id="PF14223">
    <property type="entry name" value="Retrotran_gag_2"/>
    <property type="match status" value="1"/>
</dbReference>
<reference evidence="1 2" key="1">
    <citation type="submission" date="2016-08" db="EMBL/GenBank/DDBJ databases">
        <authorList>
            <consortium name="Lentinula edodes genome sequencing consortium"/>
            <person name="Sakamoto Y."/>
            <person name="Nakade K."/>
            <person name="Sato S."/>
            <person name="Yoshida Y."/>
            <person name="Miyazaki K."/>
            <person name="Natsume S."/>
            <person name="Konno N."/>
        </authorList>
    </citation>
    <scope>NUCLEOTIDE SEQUENCE [LARGE SCALE GENOMIC DNA]</scope>
    <source>
        <strain evidence="1 2">NBRC 111202</strain>
    </source>
</reference>
<organism evidence="1 2">
    <name type="scientific">Lentinula edodes</name>
    <name type="common">Shiitake mushroom</name>
    <name type="synonym">Lentinus edodes</name>
    <dbReference type="NCBI Taxonomy" id="5353"/>
    <lineage>
        <taxon>Eukaryota</taxon>
        <taxon>Fungi</taxon>
        <taxon>Dikarya</taxon>
        <taxon>Basidiomycota</taxon>
        <taxon>Agaricomycotina</taxon>
        <taxon>Agaricomycetes</taxon>
        <taxon>Agaricomycetidae</taxon>
        <taxon>Agaricales</taxon>
        <taxon>Marasmiineae</taxon>
        <taxon>Omphalotaceae</taxon>
        <taxon>Lentinula</taxon>
    </lineage>
</organism>